<keyword evidence="1" id="KW-1133">Transmembrane helix</keyword>
<evidence type="ECO:0000313" key="3">
    <source>
        <dbReference type="Proteomes" id="UP000561011"/>
    </source>
</evidence>
<keyword evidence="1" id="KW-0472">Membrane</keyword>
<feature type="transmembrane region" description="Helical" evidence="1">
    <location>
        <begin position="178"/>
        <end position="199"/>
    </location>
</feature>
<dbReference type="AlphaFoldDB" id="A0A853EQM3"/>
<dbReference type="PANTHER" id="PTHR36832">
    <property type="entry name" value="SLR1174 PROTEIN-RELATED"/>
    <property type="match status" value="1"/>
</dbReference>
<dbReference type="RefSeq" id="WP_179912644.1">
    <property type="nucleotide sequence ID" value="NZ_JACBYE010000007.1"/>
</dbReference>
<keyword evidence="3" id="KW-1185">Reference proteome</keyword>
<feature type="transmembrane region" description="Helical" evidence="1">
    <location>
        <begin position="233"/>
        <end position="255"/>
    </location>
</feature>
<dbReference type="InterPro" id="IPR010390">
    <property type="entry name" value="ABC-2_transporter-like"/>
</dbReference>
<proteinExistence type="predicted"/>
<organism evidence="2 3">
    <name type="scientific">Sanguibacter inulinus</name>
    <dbReference type="NCBI Taxonomy" id="60922"/>
    <lineage>
        <taxon>Bacteria</taxon>
        <taxon>Bacillati</taxon>
        <taxon>Actinomycetota</taxon>
        <taxon>Actinomycetes</taxon>
        <taxon>Micrococcales</taxon>
        <taxon>Sanguibacteraceae</taxon>
        <taxon>Sanguibacter</taxon>
    </lineage>
</organism>
<keyword evidence="1" id="KW-0812">Transmembrane</keyword>
<accession>A0A853EQM3</accession>
<feature type="transmembrane region" description="Helical" evidence="1">
    <location>
        <begin position="145"/>
        <end position="166"/>
    </location>
</feature>
<evidence type="ECO:0000256" key="1">
    <source>
        <dbReference type="SAM" id="Phobius"/>
    </source>
</evidence>
<reference evidence="2 3" key="1">
    <citation type="submission" date="2020-07" db="EMBL/GenBank/DDBJ databases">
        <title>MOT database genomes.</title>
        <authorList>
            <person name="Joseph S."/>
            <person name="Aduse-Opoku J."/>
            <person name="Hashim A."/>
            <person name="Wade W."/>
            <person name="Curtis M."/>
        </authorList>
    </citation>
    <scope>NUCLEOTIDE SEQUENCE [LARGE SCALE GENOMIC DNA]</scope>
    <source>
        <strain evidence="2 3">DSM 100099</strain>
    </source>
</reference>
<sequence>MNPLRTYVVFAALGFRRYSAYRLATAAGAFTNSVFGLLRAPITMAVIGAAGGELAGYGALEGATYAWLTQAVLTPVNVWTWNELALRIRSGDIAVDLARPVDLQMTYLAGDLGRAAFQVLPRGLPPLLVGALVTGLALPTTVLPYVLGLIALALGVCVSFACRWLVNLAAFWLVELRGVLTLHMVAVGALSGLTVPVHWFPDWLARIAAASPFPSMVQAPVDLLAGRVQGVEALGVIGVQVAWFLGVLLLGRVVLARGVRRLVVQGG</sequence>
<feature type="transmembrane region" description="Helical" evidence="1">
    <location>
        <begin position="20"/>
        <end position="38"/>
    </location>
</feature>
<name>A0A853EQM3_9MICO</name>
<feature type="transmembrane region" description="Helical" evidence="1">
    <location>
        <begin position="123"/>
        <end position="139"/>
    </location>
</feature>
<protein>
    <submittedName>
        <fullName evidence="2">ABC-2 family transporter protein</fullName>
    </submittedName>
</protein>
<dbReference type="Pfam" id="PF06182">
    <property type="entry name" value="ABC2_membrane_6"/>
    <property type="match status" value="1"/>
</dbReference>
<evidence type="ECO:0000313" key="2">
    <source>
        <dbReference type="EMBL" id="NYS92866.1"/>
    </source>
</evidence>
<dbReference type="EMBL" id="JACBYE010000007">
    <property type="protein sequence ID" value="NYS92866.1"/>
    <property type="molecule type" value="Genomic_DNA"/>
</dbReference>
<comment type="caution">
    <text evidence="2">The sequence shown here is derived from an EMBL/GenBank/DDBJ whole genome shotgun (WGS) entry which is preliminary data.</text>
</comment>
<dbReference type="PANTHER" id="PTHR36832:SF2">
    <property type="entry name" value="INTEGRAL MEMBRANE PROTEIN"/>
    <property type="match status" value="1"/>
</dbReference>
<dbReference type="Proteomes" id="UP000561011">
    <property type="component" value="Unassembled WGS sequence"/>
</dbReference>
<gene>
    <name evidence="2" type="ORF">HZZ10_04900</name>
</gene>